<evidence type="ECO:0000313" key="8">
    <source>
        <dbReference type="EMBL" id="CDG99438.1"/>
    </source>
</evidence>
<evidence type="ECO:0000256" key="5">
    <source>
        <dbReference type="ARBA" id="ARBA00022729"/>
    </source>
</evidence>
<proteinExistence type="inferred from homology"/>
<evidence type="ECO:0000256" key="7">
    <source>
        <dbReference type="HAMAP-Rule" id="MF_00416"/>
    </source>
</evidence>
<dbReference type="PANTHER" id="PTHR30381">
    <property type="entry name" value="FLAGELLAR P-RING PERIPLASMIC PROTEIN FLGI"/>
    <property type="match status" value="1"/>
</dbReference>
<dbReference type="Pfam" id="PF02119">
    <property type="entry name" value="FlgI"/>
    <property type="match status" value="1"/>
</dbReference>
<evidence type="ECO:0000256" key="6">
    <source>
        <dbReference type="ARBA" id="ARBA00023143"/>
    </source>
</evidence>
<comment type="function">
    <text evidence="1 7">Assembles around the rod to form the L-ring and probably protects the motor/basal body from shearing forces during rotation.</text>
</comment>
<dbReference type="EMBL" id="CBSW010000305">
    <property type="protein sequence ID" value="CDG99438.1"/>
    <property type="molecule type" value="Genomic_DNA"/>
</dbReference>
<dbReference type="HAMAP" id="MF_00416">
    <property type="entry name" value="FlgI"/>
    <property type="match status" value="1"/>
</dbReference>
<evidence type="ECO:0000256" key="3">
    <source>
        <dbReference type="ARBA" id="ARBA00008994"/>
    </source>
</evidence>
<dbReference type="PANTHER" id="PTHR30381:SF0">
    <property type="entry name" value="FLAGELLAR P-RING PROTEIN"/>
    <property type="match status" value="1"/>
</dbReference>
<comment type="similarity">
    <text evidence="3 7">Belongs to the FlgI family.</text>
</comment>
<protein>
    <recommendedName>
        <fullName evidence="7">Flagellar P-ring protein</fullName>
    </recommendedName>
    <alternativeName>
        <fullName evidence="7">Basal body P-ring protein</fullName>
    </alternativeName>
</protein>
<organism evidence="8 9">
    <name type="scientific">Xenorhabdus bovienii str. puntauvense</name>
    <dbReference type="NCBI Taxonomy" id="1398201"/>
    <lineage>
        <taxon>Bacteria</taxon>
        <taxon>Pseudomonadati</taxon>
        <taxon>Pseudomonadota</taxon>
        <taxon>Gammaproteobacteria</taxon>
        <taxon>Enterobacterales</taxon>
        <taxon>Morganellaceae</taxon>
        <taxon>Xenorhabdus</taxon>
    </lineage>
</organism>
<dbReference type="HOGENOM" id="CLU_045235_1_0_6"/>
<sequence>MVRMEKLVASLFTLLLALSGIVVSGTASAERIRDLVTIEGVRDNALIGYGLVVGLDGTGDQTMQTPFTTQSLSNMLSQLGITVPPGTNMQLKNVAAVMVTAKLPPFARSGQNIDIVVSSLGNAKSLRGGTLLMTPLKGIDNQVYALAQGNILVGGAGVSAGGNSIRINQLAGGRISNGAVIERELPTQFGQKGTLNLQLNNDDFSLAEQISDAVNRLQGKGTATPLDSRTVQLRLPRENSEQVRFLSQVQNLNIRVDAGDAKVIFNSRTGSVVMNRNVTLDSCAIAHGSLSVTVERQTAVNQPNTPLAGGNTVVTRNTGVGIQEQGGALQQVNASANLTQVVRALNVLGATPTDLMSILQAMETAGCLRAKLEII</sequence>
<comment type="subcellular location">
    <subcellularLocation>
        <location evidence="2 7">Bacterial flagellum basal body</location>
    </subcellularLocation>
</comment>
<dbReference type="GO" id="GO:0005198">
    <property type="term" value="F:structural molecule activity"/>
    <property type="evidence" value="ECO:0007669"/>
    <property type="project" value="InterPro"/>
</dbReference>
<dbReference type="Proteomes" id="UP000028511">
    <property type="component" value="Unassembled WGS sequence"/>
</dbReference>
<name>A0A077NLL2_XENBV</name>
<comment type="caution">
    <text evidence="8">The sequence shown here is derived from an EMBL/GenBank/DDBJ whole genome shotgun (WGS) entry which is preliminary data.</text>
</comment>
<gene>
    <name evidence="7 8" type="primary">flgI</name>
    <name evidence="8" type="ORF">XBP1_960039</name>
</gene>
<dbReference type="InterPro" id="IPR001782">
    <property type="entry name" value="Flag_FlgI"/>
</dbReference>
<dbReference type="NCBIfam" id="NF003676">
    <property type="entry name" value="PRK05303.1"/>
    <property type="match status" value="1"/>
</dbReference>
<evidence type="ECO:0000256" key="1">
    <source>
        <dbReference type="ARBA" id="ARBA00002591"/>
    </source>
</evidence>
<dbReference type="PRINTS" id="PR01010">
    <property type="entry name" value="FLGPRINGFLGI"/>
</dbReference>
<comment type="subunit">
    <text evidence="4 7">The basal body constitutes a major portion of the flagellar organelle and consists of four rings (L,P,S, and M) mounted on a central rod.</text>
</comment>
<keyword evidence="8" id="KW-0966">Cell projection</keyword>
<keyword evidence="5" id="KW-0732">Signal</keyword>
<dbReference type="GO" id="GO:0009428">
    <property type="term" value="C:bacterial-type flagellum basal body, distal rod, P ring"/>
    <property type="evidence" value="ECO:0007669"/>
    <property type="project" value="InterPro"/>
</dbReference>
<dbReference type="GO" id="GO:0030288">
    <property type="term" value="C:outer membrane-bounded periplasmic space"/>
    <property type="evidence" value="ECO:0007669"/>
    <property type="project" value="InterPro"/>
</dbReference>
<accession>A0A077NLL2</accession>
<keyword evidence="8" id="KW-0282">Flagellum</keyword>
<evidence type="ECO:0000256" key="2">
    <source>
        <dbReference type="ARBA" id="ARBA00004117"/>
    </source>
</evidence>
<evidence type="ECO:0000256" key="4">
    <source>
        <dbReference type="ARBA" id="ARBA00011439"/>
    </source>
</evidence>
<reference evidence="8" key="1">
    <citation type="submission" date="2013-07" db="EMBL/GenBank/DDBJ databases">
        <title>Sub-species coevolution in mutualistic symbiosis.</title>
        <authorList>
            <person name="Murfin K."/>
            <person name="Klassen J."/>
            <person name="Lee M."/>
            <person name="Forst S."/>
            <person name="Stock P."/>
            <person name="Goodrich-Blair H."/>
        </authorList>
    </citation>
    <scope>NUCLEOTIDE SEQUENCE [LARGE SCALE GENOMIC DNA]</scope>
    <source>
        <strain evidence="8">Puntauvense</strain>
    </source>
</reference>
<dbReference type="AlphaFoldDB" id="A0A077NLL2"/>
<keyword evidence="6 7" id="KW-0975">Bacterial flagellum</keyword>
<dbReference type="GO" id="GO:0071973">
    <property type="term" value="P:bacterial-type flagellum-dependent cell motility"/>
    <property type="evidence" value="ECO:0007669"/>
    <property type="project" value="InterPro"/>
</dbReference>
<keyword evidence="8" id="KW-0969">Cilium</keyword>
<evidence type="ECO:0000313" key="9">
    <source>
        <dbReference type="Proteomes" id="UP000028511"/>
    </source>
</evidence>